<dbReference type="Proteomes" id="UP001575181">
    <property type="component" value="Unassembled WGS sequence"/>
</dbReference>
<organism evidence="3 4">
    <name type="scientific">Thiohalorhabdus methylotrophus</name>
    <dbReference type="NCBI Taxonomy" id="3242694"/>
    <lineage>
        <taxon>Bacteria</taxon>
        <taxon>Pseudomonadati</taxon>
        <taxon>Pseudomonadota</taxon>
        <taxon>Gammaproteobacteria</taxon>
        <taxon>Thiohalorhabdales</taxon>
        <taxon>Thiohalorhabdaceae</taxon>
        <taxon>Thiohalorhabdus</taxon>
    </lineage>
</organism>
<reference evidence="3 4" key="1">
    <citation type="submission" date="2024-08" db="EMBL/GenBank/DDBJ databases">
        <title>Whole-genome sequencing of halo(alkali)philic microorganisms from hypersaline lakes.</title>
        <authorList>
            <person name="Sorokin D.Y."/>
            <person name="Merkel A.Y."/>
            <person name="Messina E."/>
            <person name="Yakimov M."/>
        </authorList>
    </citation>
    <scope>NUCLEOTIDE SEQUENCE [LARGE SCALE GENOMIC DNA]</scope>
    <source>
        <strain evidence="3 4">Cl-TMA</strain>
    </source>
</reference>
<feature type="region of interest" description="Disordered" evidence="1">
    <location>
        <begin position="74"/>
        <end position="106"/>
    </location>
</feature>
<keyword evidence="4" id="KW-1185">Reference proteome</keyword>
<evidence type="ECO:0000256" key="2">
    <source>
        <dbReference type="SAM" id="Phobius"/>
    </source>
</evidence>
<name>A0ABV4TSX7_9GAMM</name>
<evidence type="ECO:0000256" key="1">
    <source>
        <dbReference type="SAM" id="MobiDB-lite"/>
    </source>
</evidence>
<comment type="caution">
    <text evidence="3">The sequence shown here is derived from an EMBL/GenBank/DDBJ whole genome shotgun (WGS) entry which is preliminary data.</text>
</comment>
<keyword evidence="2" id="KW-0812">Transmembrane</keyword>
<dbReference type="RefSeq" id="WP_373655207.1">
    <property type="nucleotide sequence ID" value="NZ_JBGUAW010000004.1"/>
</dbReference>
<keyword evidence="2" id="KW-1133">Transmembrane helix</keyword>
<feature type="compositionally biased region" description="Polar residues" evidence="1">
    <location>
        <begin position="80"/>
        <end position="90"/>
    </location>
</feature>
<accession>A0ABV4TSX7</accession>
<evidence type="ECO:0000313" key="3">
    <source>
        <dbReference type="EMBL" id="MFA9460420.1"/>
    </source>
</evidence>
<protein>
    <submittedName>
        <fullName evidence="3">Uncharacterized protein</fullName>
    </submittedName>
</protein>
<feature type="transmembrane region" description="Helical" evidence="2">
    <location>
        <begin position="18"/>
        <end position="42"/>
    </location>
</feature>
<keyword evidence="2" id="KW-0472">Membrane</keyword>
<evidence type="ECO:0000313" key="4">
    <source>
        <dbReference type="Proteomes" id="UP001575181"/>
    </source>
</evidence>
<feature type="compositionally biased region" description="Basic and acidic residues" evidence="1">
    <location>
        <begin position="92"/>
        <end position="106"/>
    </location>
</feature>
<sequence length="106" mass="12085">MSTTSVEQWGNLDNLGPIYPFVGTEMFWTILVFAGFILWFVWQARFEARTHRNGTKRLSDPKVLEKVLSENITPLGHPATSLNQVQNNNHEAPAKEKEKPEETSSQ</sequence>
<gene>
    <name evidence="3" type="ORF">ACERLL_06210</name>
</gene>
<proteinExistence type="predicted"/>
<dbReference type="EMBL" id="JBGUAW010000004">
    <property type="protein sequence ID" value="MFA9460420.1"/>
    <property type="molecule type" value="Genomic_DNA"/>
</dbReference>